<dbReference type="RefSeq" id="WP_170217687.1">
    <property type="nucleotide sequence ID" value="NZ_CP144375.1"/>
</dbReference>
<name>A0A3E0HJ45_9PSEU</name>
<evidence type="ECO:0000259" key="1">
    <source>
        <dbReference type="Pfam" id="PF26136"/>
    </source>
</evidence>
<comment type="caution">
    <text evidence="2">The sequence shown here is derived from an EMBL/GenBank/DDBJ whole genome shotgun (WGS) entry which is preliminary data.</text>
</comment>
<keyword evidence="2" id="KW-0560">Oxidoreductase</keyword>
<reference evidence="2 3" key="1">
    <citation type="submission" date="2018-08" db="EMBL/GenBank/DDBJ databases">
        <title>Genomic Encyclopedia of Archaeal and Bacterial Type Strains, Phase II (KMG-II): from individual species to whole genera.</title>
        <authorList>
            <person name="Goeker M."/>
        </authorList>
    </citation>
    <scope>NUCLEOTIDE SEQUENCE [LARGE SCALE GENOMIC DNA]</scope>
    <source>
        <strain evidence="2 3">DSM 45791</strain>
    </source>
</reference>
<dbReference type="Gene3D" id="3.50.50.60">
    <property type="entry name" value="FAD/NAD(P)-binding domain"/>
    <property type="match status" value="1"/>
</dbReference>
<protein>
    <submittedName>
        <fullName evidence="2">NADPH-dependent L-lysine 6-monooxygenase-like protein</fullName>
    </submittedName>
</protein>
<feature type="domain" description="SCO6045-like C-terminal" evidence="1">
    <location>
        <begin position="220"/>
        <end position="304"/>
    </location>
</feature>
<dbReference type="Pfam" id="PF05114">
    <property type="entry name" value="MbnB_TglH_ChrH"/>
    <property type="match status" value="1"/>
</dbReference>
<dbReference type="InterPro" id="IPR007801">
    <property type="entry name" value="MbnB/TglH/ChrH"/>
</dbReference>
<dbReference type="Pfam" id="PF26136">
    <property type="entry name" value="SCO6045_C"/>
    <property type="match status" value="1"/>
</dbReference>
<proteinExistence type="predicted"/>
<dbReference type="AlphaFoldDB" id="A0A3E0HJ45"/>
<dbReference type="EMBL" id="QUNO01000007">
    <property type="protein sequence ID" value="REH46226.1"/>
    <property type="molecule type" value="Genomic_DNA"/>
</dbReference>
<evidence type="ECO:0000313" key="3">
    <source>
        <dbReference type="Proteomes" id="UP000256269"/>
    </source>
</evidence>
<evidence type="ECO:0000313" key="2">
    <source>
        <dbReference type="EMBL" id="REH46226.1"/>
    </source>
</evidence>
<organism evidence="2 3">
    <name type="scientific">Kutzneria buriramensis</name>
    <dbReference type="NCBI Taxonomy" id="1045776"/>
    <lineage>
        <taxon>Bacteria</taxon>
        <taxon>Bacillati</taxon>
        <taxon>Actinomycetota</taxon>
        <taxon>Actinomycetes</taxon>
        <taxon>Pseudonocardiales</taxon>
        <taxon>Pseudonocardiaceae</taxon>
        <taxon>Kutzneria</taxon>
    </lineage>
</organism>
<sequence length="311" mass="33300">MIKQDVDVLMISAGPSNLALAVAIEESGVPELATNTLVLEQCPDVKWQRSLLLQWVRSQVSFLKDLVTLRNPQSRFSFLNYLHEQAELDANLVSSAINFRADPSAALDALPLDRIAYVHVAGGELRDGVWHDTHTAPVPEPILALLTELAHRTSLPAVMLERDGNYPTAATLSAELATIRTAAGREPPNTGPPAALPRNLVRLPSRPEPSVAPAVRSELAAMQARLAEALVGLTEPPPDFDAHRVGVARSALGRKRSRAVARHAPALAAKLGDRLGPLFADCAESWPKPPGGASANVAAFVSYLGTSLKTW</sequence>
<keyword evidence="2" id="KW-0503">Monooxygenase</keyword>
<keyword evidence="3" id="KW-1185">Reference proteome</keyword>
<dbReference type="InterPro" id="IPR058711">
    <property type="entry name" value="SCO6045-like_C"/>
</dbReference>
<accession>A0A3E0HJ45</accession>
<dbReference type="GO" id="GO:0047091">
    <property type="term" value="F:L-lysine 6-monooxygenase (NADPH) activity"/>
    <property type="evidence" value="ECO:0007669"/>
    <property type="project" value="UniProtKB-EC"/>
</dbReference>
<dbReference type="PANTHER" id="PTHR42194">
    <property type="entry name" value="UPF0276 PROTEIN HI_1600"/>
    <property type="match status" value="1"/>
</dbReference>
<dbReference type="Proteomes" id="UP000256269">
    <property type="component" value="Unassembled WGS sequence"/>
</dbReference>
<gene>
    <name evidence="2" type="ORF">BCF44_107359</name>
</gene>
<dbReference type="InterPro" id="IPR036188">
    <property type="entry name" value="FAD/NAD-bd_sf"/>
</dbReference>
<dbReference type="PANTHER" id="PTHR42194:SF1">
    <property type="entry name" value="UPF0276 PROTEIN HI_1600"/>
    <property type="match status" value="1"/>
</dbReference>